<name>A0ABN7KC11_9BACT</name>
<dbReference type="InterPro" id="IPR002654">
    <property type="entry name" value="Glyco_trans_25"/>
</dbReference>
<protein>
    <recommendedName>
        <fullName evidence="1">Glycosyl transferase family 25 domain-containing protein</fullName>
    </recommendedName>
</protein>
<keyword evidence="3" id="KW-1185">Reference proteome</keyword>
<dbReference type="EMBL" id="CAJHOE010000004">
    <property type="protein sequence ID" value="CAD7288772.1"/>
    <property type="molecule type" value="Genomic_DNA"/>
</dbReference>
<organism evidence="2 3">
    <name type="scientific">Campylobacter suis</name>
    <dbReference type="NCBI Taxonomy" id="2790657"/>
    <lineage>
        <taxon>Bacteria</taxon>
        <taxon>Pseudomonadati</taxon>
        <taxon>Campylobacterota</taxon>
        <taxon>Epsilonproteobacteria</taxon>
        <taxon>Campylobacterales</taxon>
        <taxon>Campylobacteraceae</taxon>
        <taxon>Campylobacter</taxon>
    </lineage>
</organism>
<feature type="domain" description="Glycosyl transferase family 25" evidence="1">
    <location>
        <begin position="4"/>
        <end position="186"/>
    </location>
</feature>
<dbReference type="RefSeq" id="WP_230057255.1">
    <property type="nucleotide sequence ID" value="NZ_CAJHOE010000004.1"/>
</dbReference>
<dbReference type="Proteomes" id="UP000789359">
    <property type="component" value="Unassembled WGS sequence"/>
</dbReference>
<evidence type="ECO:0000313" key="3">
    <source>
        <dbReference type="Proteomes" id="UP000789359"/>
    </source>
</evidence>
<proteinExistence type="predicted"/>
<accession>A0ABN7KC11</accession>
<comment type="caution">
    <text evidence="2">The sequence shown here is derived from an EMBL/GenBank/DDBJ whole genome shotgun (WGS) entry which is preliminary data.</text>
</comment>
<evidence type="ECO:0000313" key="2">
    <source>
        <dbReference type="EMBL" id="CAD7288772.1"/>
    </source>
</evidence>
<dbReference type="Pfam" id="PF01755">
    <property type="entry name" value="Glyco_transf_25"/>
    <property type="match status" value="1"/>
</dbReference>
<evidence type="ECO:0000259" key="1">
    <source>
        <dbReference type="Pfam" id="PF01755"/>
    </source>
</evidence>
<reference evidence="2 3" key="1">
    <citation type="submission" date="2020-11" db="EMBL/GenBank/DDBJ databases">
        <authorList>
            <person name="Peeters C."/>
        </authorList>
    </citation>
    <scope>NUCLEOTIDE SEQUENCE [LARGE SCALE GENOMIC DNA]</scope>
    <source>
        <strain evidence="2 3">LMG 8286</strain>
    </source>
</reference>
<dbReference type="CDD" id="cd06532">
    <property type="entry name" value="Glyco_transf_25"/>
    <property type="match status" value="1"/>
</dbReference>
<gene>
    <name evidence="2" type="ORF">LMG8286_01513</name>
</gene>
<sequence>MDYPVFLISLASDELRRQSLKERFASYDKFNLINAVDGRSMLAKEYFSLARSSLQKHGKLLSPGEVGCTLSHMKAYEEFLKSGAKLGLIIEDDVMGDDECVKLAFKMAGKMPEDAILHCGCQDWFEGRFSLFAKKILASDKILLQDKDTSLFCIPDYSRKAIWSTAAYVVTRQSAESLLNTQKHTLCVSDHWDFLLGENDLKMYFCDIFSHPQIGTTDSNIESERSVSAYKPSLKARIDSLKFLFYSRFDYYLRGYERVFKAKA</sequence>